<proteinExistence type="predicted"/>
<evidence type="ECO:0000313" key="2">
    <source>
        <dbReference type="EMBL" id="KAJ6817494.1"/>
    </source>
</evidence>
<evidence type="ECO:0000256" key="1">
    <source>
        <dbReference type="SAM" id="MobiDB-lite"/>
    </source>
</evidence>
<feature type="region of interest" description="Disordered" evidence="1">
    <location>
        <begin position="104"/>
        <end position="124"/>
    </location>
</feature>
<name>A0AAX6FM78_IRIPA</name>
<dbReference type="EMBL" id="JANAVB010027859">
    <property type="protein sequence ID" value="KAJ6817494.1"/>
    <property type="molecule type" value="Genomic_DNA"/>
</dbReference>
<comment type="caution">
    <text evidence="2">The sequence shown here is derived from an EMBL/GenBank/DDBJ whole genome shotgun (WGS) entry which is preliminary data.</text>
</comment>
<feature type="compositionally biased region" description="Basic residues" evidence="1">
    <location>
        <begin position="111"/>
        <end position="120"/>
    </location>
</feature>
<feature type="compositionally biased region" description="Low complexity" evidence="1">
    <location>
        <begin position="60"/>
        <end position="77"/>
    </location>
</feature>
<organism evidence="2 3">
    <name type="scientific">Iris pallida</name>
    <name type="common">Sweet iris</name>
    <dbReference type="NCBI Taxonomy" id="29817"/>
    <lineage>
        <taxon>Eukaryota</taxon>
        <taxon>Viridiplantae</taxon>
        <taxon>Streptophyta</taxon>
        <taxon>Embryophyta</taxon>
        <taxon>Tracheophyta</taxon>
        <taxon>Spermatophyta</taxon>
        <taxon>Magnoliopsida</taxon>
        <taxon>Liliopsida</taxon>
        <taxon>Asparagales</taxon>
        <taxon>Iridaceae</taxon>
        <taxon>Iridoideae</taxon>
        <taxon>Irideae</taxon>
        <taxon>Iris</taxon>
    </lineage>
</organism>
<reference evidence="2" key="1">
    <citation type="journal article" date="2023" name="GigaByte">
        <title>Genome assembly of the bearded iris, Iris pallida Lam.</title>
        <authorList>
            <person name="Bruccoleri R.E."/>
            <person name="Oakeley E.J."/>
            <person name="Faust A.M.E."/>
            <person name="Altorfer M."/>
            <person name="Dessus-Babus S."/>
            <person name="Burckhardt D."/>
            <person name="Oertli M."/>
            <person name="Naumann U."/>
            <person name="Petersen F."/>
            <person name="Wong J."/>
        </authorList>
    </citation>
    <scope>NUCLEOTIDE SEQUENCE</scope>
    <source>
        <strain evidence="2">GSM-AAB239-AS_SAM_17_03QT</strain>
    </source>
</reference>
<protein>
    <submittedName>
        <fullName evidence="2">Uncharacterized protein</fullName>
    </submittedName>
</protein>
<reference evidence="2" key="2">
    <citation type="submission" date="2023-04" db="EMBL/GenBank/DDBJ databases">
        <authorList>
            <person name="Bruccoleri R.E."/>
            <person name="Oakeley E.J."/>
            <person name="Faust A.-M."/>
            <person name="Dessus-Babus S."/>
            <person name="Altorfer M."/>
            <person name="Burckhardt D."/>
            <person name="Oertli M."/>
            <person name="Naumann U."/>
            <person name="Petersen F."/>
            <person name="Wong J."/>
        </authorList>
    </citation>
    <scope>NUCLEOTIDE SEQUENCE</scope>
    <source>
        <strain evidence="2">GSM-AAB239-AS_SAM_17_03QT</strain>
        <tissue evidence="2">Leaf</tissue>
    </source>
</reference>
<dbReference type="Proteomes" id="UP001140949">
    <property type="component" value="Unassembled WGS sequence"/>
</dbReference>
<accession>A0AAX6FM78</accession>
<keyword evidence="3" id="KW-1185">Reference proteome</keyword>
<dbReference type="AlphaFoldDB" id="A0AAX6FM78"/>
<gene>
    <name evidence="2" type="ORF">M6B38_412655</name>
</gene>
<feature type="region of interest" description="Disordered" evidence="1">
    <location>
        <begin position="1"/>
        <end position="88"/>
    </location>
</feature>
<sequence length="174" mass="19354">MKMKRKRKERKGETHQSSALAFPIAETVAGSSTACRRKLEGRPRRGGRLRRLSAQPLGTGSADVSGDGRSVGGDSCSTGRWSHGPWQSWHGDEVRFDGGLSMLRSDGGAHNRARRRRSDSHRKVEATRHRWRRCRFGFGLAPTHRGLRWSVSDLARRRVRDASVSAEGGPSARQ</sequence>
<evidence type="ECO:0000313" key="3">
    <source>
        <dbReference type="Proteomes" id="UP001140949"/>
    </source>
</evidence>